<dbReference type="GO" id="GO:0000981">
    <property type="term" value="F:DNA-binding transcription factor activity, RNA polymerase II-specific"/>
    <property type="evidence" value="ECO:0007669"/>
    <property type="project" value="TreeGrafter"/>
</dbReference>
<evidence type="ECO:0000259" key="13">
    <source>
        <dbReference type="PROSITE" id="PS50157"/>
    </source>
</evidence>
<dbReference type="GO" id="GO:0008270">
    <property type="term" value="F:zinc ion binding"/>
    <property type="evidence" value="ECO:0007669"/>
    <property type="project" value="UniProtKB-KW"/>
</dbReference>
<feature type="domain" description="C2H2-type" evidence="13">
    <location>
        <begin position="521"/>
        <end position="548"/>
    </location>
</feature>
<dbReference type="PANTHER" id="PTHR23226:SF416">
    <property type="entry name" value="FI01424P"/>
    <property type="match status" value="1"/>
</dbReference>
<dbReference type="SMART" id="SM00355">
    <property type="entry name" value="ZnF_C2H2"/>
    <property type="match status" value="7"/>
</dbReference>
<dbReference type="FunFam" id="3.30.160.60:FF:000759">
    <property type="entry name" value="zinc finger protein 16"/>
    <property type="match status" value="1"/>
</dbReference>
<evidence type="ECO:0000313" key="16">
    <source>
        <dbReference type="Proteomes" id="UP001208570"/>
    </source>
</evidence>
<keyword evidence="16" id="KW-1185">Reference proteome</keyword>
<dbReference type="Gene3D" id="3.30.160.60">
    <property type="entry name" value="Classic Zinc Finger"/>
    <property type="match status" value="6"/>
</dbReference>
<feature type="domain" description="C2H2-type" evidence="13">
    <location>
        <begin position="605"/>
        <end position="632"/>
    </location>
</feature>
<evidence type="ECO:0000256" key="9">
    <source>
        <dbReference type="ARBA" id="ARBA00023163"/>
    </source>
</evidence>
<dbReference type="Proteomes" id="UP001208570">
    <property type="component" value="Unassembled WGS sequence"/>
</dbReference>
<comment type="caution">
    <text evidence="15">The sequence shown here is derived from an EMBL/GenBank/DDBJ whole genome shotgun (WGS) entry which is preliminary data.</text>
</comment>
<dbReference type="SMART" id="SM00674">
    <property type="entry name" value="CENPB"/>
    <property type="match status" value="1"/>
</dbReference>
<comment type="subcellular location">
    <subcellularLocation>
        <location evidence="1">Nucleus</location>
    </subcellularLocation>
</comment>
<dbReference type="PROSITE" id="PS50157">
    <property type="entry name" value="ZINC_FINGER_C2H2_2"/>
    <property type="match status" value="7"/>
</dbReference>
<dbReference type="Pfam" id="PF13912">
    <property type="entry name" value="zf-C2H2_6"/>
    <property type="match status" value="2"/>
</dbReference>
<dbReference type="AlphaFoldDB" id="A0AAD9NCB3"/>
<keyword evidence="4" id="KW-0677">Repeat</keyword>
<dbReference type="Gene3D" id="1.10.10.60">
    <property type="entry name" value="Homeodomain-like"/>
    <property type="match status" value="1"/>
</dbReference>
<dbReference type="PANTHER" id="PTHR23226">
    <property type="entry name" value="ZINC FINGER AND SCAN DOMAIN-CONTAINING"/>
    <property type="match status" value="1"/>
</dbReference>
<accession>A0AAD9NCB3</accession>
<evidence type="ECO:0000256" key="1">
    <source>
        <dbReference type="ARBA" id="ARBA00004123"/>
    </source>
</evidence>
<gene>
    <name evidence="15" type="ORF">LSH36_88g06005</name>
</gene>
<dbReference type="GO" id="GO:0000978">
    <property type="term" value="F:RNA polymerase II cis-regulatory region sequence-specific DNA binding"/>
    <property type="evidence" value="ECO:0007669"/>
    <property type="project" value="TreeGrafter"/>
</dbReference>
<evidence type="ECO:0000256" key="8">
    <source>
        <dbReference type="ARBA" id="ARBA00023125"/>
    </source>
</evidence>
<organism evidence="15 16">
    <name type="scientific">Paralvinella palmiformis</name>
    <dbReference type="NCBI Taxonomy" id="53620"/>
    <lineage>
        <taxon>Eukaryota</taxon>
        <taxon>Metazoa</taxon>
        <taxon>Spiralia</taxon>
        <taxon>Lophotrochozoa</taxon>
        <taxon>Annelida</taxon>
        <taxon>Polychaeta</taxon>
        <taxon>Sedentaria</taxon>
        <taxon>Canalipalpata</taxon>
        <taxon>Terebellida</taxon>
        <taxon>Terebelliformia</taxon>
        <taxon>Alvinellidae</taxon>
        <taxon>Paralvinella</taxon>
    </lineage>
</organism>
<dbReference type="PROSITE" id="PS00028">
    <property type="entry name" value="ZINC_FINGER_C2H2_1"/>
    <property type="match status" value="7"/>
</dbReference>
<keyword evidence="3" id="KW-0479">Metal-binding</keyword>
<dbReference type="FunFam" id="3.30.160.60:FF:000624">
    <property type="entry name" value="zinc finger protein 697"/>
    <property type="match status" value="1"/>
</dbReference>
<dbReference type="FunFam" id="3.30.160.60:FF:000193">
    <property type="entry name" value="Zinc finger protein 300"/>
    <property type="match status" value="1"/>
</dbReference>
<dbReference type="FunFam" id="3.30.160.60:FF:000303">
    <property type="entry name" value="Zinc finger protein 41"/>
    <property type="match status" value="1"/>
</dbReference>
<dbReference type="InterPro" id="IPR009057">
    <property type="entry name" value="Homeodomain-like_sf"/>
</dbReference>
<evidence type="ECO:0000256" key="2">
    <source>
        <dbReference type="ARBA" id="ARBA00006991"/>
    </source>
</evidence>
<feature type="compositionally biased region" description="Basic and acidic residues" evidence="12">
    <location>
        <begin position="43"/>
        <end position="60"/>
    </location>
</feature>
<evidence type="ECO:0000256" key="3">
    <source>
        <dbReference type="ARBA" id="ARBA00022723"/>
    </source>
</evidence>
<dbReference type="InterPro" id="IPR013087">
    <property type="entry name" value="Znf_C2H2_type"/>
</dbReference>
<name>A0AAD9NCB3_9ANNE</name>
<keyword evidence="10" id="KW-0539">Nucleus</keyword>
<evidence type="ECO:0000256" key="4">
    <source>
        <dbReference type="ARBA" id="ARBA00022737"/>
    </source>
</evidence>
<evidence type="ECO:0000256" key="7">
    <source>
        <dbReference type="ARBA" id="ARBA00023015"/>
    </source>
</evidence>
<keyword evidence="5 11" id="KW-0863">Zinc-finger</keyword>
<evidence type="ECO:0000256" key="5">
    <source>
        <dbReference type="ARBA" id="ARBA00022771"/>
    </source>
</evidence>
<keyword evidence="8" id="KW-0238">DNA-binding</keyword>
<feature type="domain" description="C2H2-type" evidence="13">
    <location>
        <begin position="420"/>
        <end position="447"/>
    </location>
</feature>
<keyword evidence="6" id="KW-0862">Zinc</keyword>
<feature type="domain" description="C2H2-type" evidence="13">
    <location>
        <begin position="633"/>
        <end position="660"/>
    </location>
</feature>
<evidence type="ECO:0000313" key="15">
    <source>
        <dbReference type="EMBL" id="KAK2162986.1"/>
    </source>
</evidence>
<comment type="similarity">
    <text evidence="2">Belongs to the krueppel C2H2-type zinc-finger protein family.</text>
</comment>
<protein>
    <submittedName>
        <fullName evidence="15">Uncharacterized protein</fullName>
    </submittedName>
</protein>
<feature type="domain" description="C2H2-type" evidence="13">
    <location>
        <begin position="577"/>
        <end position="604"/>
    </location>
</feature>
<evidence type="ECO:0000256" key="11">
    <source>
        <dbReference type="PROSITE-ProRule" id="PRU00042"/>
    </source>
</evidence>
<dbReference type="Pfam" id="PF03221">
    <property type="entry name" value="HTH_Tnp_Tc5"/>
    <property type="match status" value="1"/>
</dbReference>
<dbReference type="SUPFAM" id="SSF46689">
    <property type="entry name" value="Homeodomain-like"/>
    <property type="match status" value="1"/>
</dbReference>
<dbReference type="FunFam" id="3.30.160.60:FF:000557">
    <property type="entry name" value="zinc finger and SCAN domain-containing protein 29"/>
    <property type="match status" value="2"/>
</dbReference>
<feature type="domain" description="C2H2-type" evidence="13">
    <location>
        <begin position="549"/>
        <end position="576"/>
    </location>
</feature>
<dbReference type="EMBL" id="JAODUP010000088">
    <property type="protein sequence ID" value="KAK2162986.1"/>
    <property type="molecule type" value="Genomic_DNA"/>
</dbReference>
<evidence type="ECO:0000256" key="6">
    <source>
        <dbReference type="ARBA" id="ARBA00022833"/>
    </source>
</evidence>
<sequence length="694" mass="79058">MNVEAYSDWEISCSNDQRAAVTEDIYRVNSSGLSYNNVSKSVLETEDRVETPSEETREQEQYEDGDDFIARTEEINITTTSLPVIKKKAQPTRQRSRLSYGRKKEICLYKLQHPTASLNYITKYFTKKWSTHVSRTTVCHTLVHSQKWLSVPEDCHDMLRIMPPKCVELDSALYSWYVEAQKKYGSLTNDILITKAKELGKKLNITDLSYSNGWLYGFKKRHGILNASTQSPSTNSLSHWQSTFNSRSRTIPAEDRCNINSTSTSLNLPKVPQNVTFTDACQGLLKVISYLEAHHAVGGEYIPLLWQIFQQICNQMQDDLYKVKYGHSSIGDNGFQMSSDTRKEGADELDMAEEELGENIDDLSQIKTEQLDPGYEKNGSSAQVSQANIRYPQTEQSDRSCIRSPHESDMLTLGSTERSHPCSECGQQFGMLTELLKHMTSHAVKTPLVLETKCRQIEDLQQPVKIFMEYLLDRLRNENVPDVTSSRLGISRVSDMEQEVTSDKDEISELRRLKSMHQKTYTCEICGRKFNNYSNFRRHVRLHSGRKPFKCTVCGKSFANGTALRKHGSVHTGERPHICTICGKGLSQATGLILHMRVHTGERPYQCNICGKDFAQPTTLKKHMRIHTGEKPYQCPICGKHFLRSGDLAAHIRMHTGEKPFKCNICGKCFTQRGNLSKHSRTHLRDGAEMQNFC</sequence>
<dbReference type="PROSITE" id="PS51253">
    <property type="entry name" value="HTH_CENPB"/>
    <property type="match status" value="1"/>
</dbReference>
<dbReference type="Pfam" id="PF00096">
    <property type="entry name" value="zf-C2H2"/>
    <property type="match status" value="5"/>
</dbReference>
<feature type="domain" description="HTH CENPB-type" evidence="14">
    <location>
        <begin position="157"/>
        <end position="228"/>
    </location>
</feature>
<reference evidence="15" key="1">
    <citation type="journal article" date="2023" name="Mol. Biol. Evol.">
        <title>Third-Generation Sequencing Reveals the Adaptive Role of the Epigenome in Three Deep-Sea Polychaetes.</title>
        <authorList>
            <person name="Perez M."/>
            <person name="Aroh O."/>
            <person name="Sun Y."/>
            <person name="Lan Y."/>
            <person name="Juniper S.K."/>
            <person name="Young C.R."/>
            <person name="Angers B."/>
            <person name="Qian P.Y."/>
        </authorList>
    </citation>
    <scope>NUCLEOTIDE SEQUENCE</scope>
    <source>
        <strain evidence="15">P08H-3</strain>
    </source>
</reference>
<dbReference type="InterPro" id="IPR036236">
    <property type="entry name" value="Znf_C2H2_sf"/>
</dbReference>
<dbReference type="InterPro" id="IPR006600">
    <property type="entry name" value="HTH_CenpB_DNA-bd_dom"/>
</dbReference>
<keyword evidence="9" id="KW-0804">Transcription</keyword>
<dbReference type="GO" id="GO:0005634">
    <property type="term" value="C:nucleus"/>
    <property type="evidence" value="ECO:0007669"/>
    <property type="project" value="UniProtKB-SubCell"/>
</dbReference>
<evidence type="ECO:0000256" key="12">
    <source>
        <dbReference type="SAM" id="MobiDB-lite"/>
    </source>
</evidence>
<feature type="domain" description="C2H2-type" evidence="13">
    <location>
        <begin position="661"/>
        <end position="688"/>
    </location>
</feature>
<evidence type="ECO:0000259" key="14">
    <source>
        <dbReference type="PROSITE" id="PS51253"/>
    </source>
</evidence>
<keyword evidence="7" id="KW-0805">Transcription regulation</keyword>
<evidence type="ECO:0000256" key="10">
    <source>
        <dbReference type="ARBA" id="ARBA00023242"/>
    </source>
</evidence>
<dbReference type="SUPFAM" id="SSF57667">
    <property type="entry name" value="beta-beta-alpha zinc fingers"/>
    <property type="match status" value="4"/>
</dbReference>
<feature type="region of interest" description="Disordered" evidence="12">
    <location>
        <begin position="42"/>
        <end position="63"/>
    </location>
</feature>
<proteinExistence type="inferred from homology"/>